<accession>A0A1H2DM93</accession>
<name>A0A1H2DM93_9ACTN</name>
<protein>
    <submittedName>
        <fullName evidence="2">Uncharacterized protein</fullName>
    </submittedName>
</protein>
<reference evidence="2 3" key="1">
    <citation type="submission" date="2016-10" db="EMBL/GenBank/DDBJ databases">
        <authorList>
            <person name="de Groot N.N."/>
        </authorList>
    </citation>
    <scope>NUCLEOTIDE SEQUENCE [LARGE SCALE GENOMIC DNA]</scope>
    <source>
        <strain evidence="2 3">DSM 44215</strain>
    </source>
</reference>
<proteinExistence type="predicted"/>
<evidence type="ECO:0000313" key="2">
    <source>
        <dbReference type="EMBL" id="SDT83906.1"/>
    </source>
</evidence>
<feature type="region of interest" description="Disordered" evidence="1">
    <location>
        <begin position="169"/>
        <end position="248"/>
    </location>
</feature>
<dbReference type="AlphaFoldDB" id="A0A1H2DM93"/>
<organism evidence="2 3">
    <name type="scientific">Gordonia westfalica</name>
    <dbReference type="NCBI Taxonomy" id="158898"/>
    <lineage>
        <taxon>Bacteria</taxon>
        <taxon>Bacillati</taxon>
        <taxon>Actinomycetota</taxon>
        <taxon>Actinomycetes</taxon>
        <taxon>Mycobacteriales</taxon>
        <taxon>Gordoniaceae</taxon>
        <taxon>Gordonia</taxon>
    </lineage>
</organism>
<evidence type="ECO:0000313" key="3">
    <source>
        <dbReference type="Proteomes" id="UP000183180"/>
    </source>
</evidence>
<dbReference type="OrthoDB" id="5102110at2"/>
<dbReference type="RefSeq" id="WP_074847931.1">
    <property type="nucleotide sequence ID" value="NZ_FNLM01000005.1"/>
</dbReference>
<gene>
    <name evidence="2" type="ORF">SAMN04488548_10522</name>
</gene>
<evidence type="ECO:0000256" key="1">
    <source>
        <dbReference type="SAM" id="MobiDB-lite"/>
    </source>
</evidence>
<dbReference type="STRING" id="158898.SAMN04488548_10522"/>
<dbReference type="Proteomes" id="UP000183180">
    <property type="component" value="Unassembled WGS sequence"/>
</dbReference>
<dbReference type="EMBL" id="FNLM01000005">
    <property type="protein sequence ID" value="SDT83906.1"/>
    <property type="molecule type" value="Genomic_DNA"/>
</dbReference>
<sequence>MSKLWEFVQAHLDRTGASEAAFARQIGSIPQTVNSWKKRGLKQLPEVATLRAISEITGANYADIISAVLTDIGYIEDGELPTEAITPNDHRQIALAAHLLVEAVPNIDELDIPFEDVFTFVGLVEQSAGLLGRTGLHQVDDATAQEIVAEARKAASKYRRLARRVAASLTGDDASADRRPSESLEDSDALPTDSPASPGAPGEASEEQKTTAGGKVTALPSGIKSPNLSGPRMRRPPASGTHGSNPKTLTNLIDVIRGQGRFCQRCMFLFRT</sequence>